<dbReference type="AlphaFoldDB" id="A0AAQ3R5S0"/>
<name>A0AAQ3R5S0_9PEZI</name>
<dbReference type="GO" id="GO:0035241">
    <property type="term" value="F:protein-arginine omega-N monomethyltransferase activity"/>
    <property type="evidence" value="ECO:0007669"/>
    <property type="project" value="TreeGrafter"/>
</dbReference>
<protein>
    <recommendedName>
        <fullName evidence="3">DUF431 domain-containing protein</fullName>
    </recommendedName>
</protein>
<organism evidence="1 2">
    <name type="scientific">Acrodontium crateriforme</name>
    <dbReference type="NCBI Taxonomy" id="150365"/>
    <lineage>
        <taxon>Eukaryota</taxon>
        <taxon>Fungi</taxon>
        <taxon>Dikarya</taxon>
        <taxon>Ascomycota</taxon>
        <taxon>Pezizomycotina</taxon>
        <taxon>Dothideomycetes</taxon>
        <taxon>Dothideomycetidae</taxon>
        <taxon>Mycosphaerellales</taxon>
        <taxon>Teratosphaeriaceae</taxon>
        <taxon>Acrodontium</taxon>
    </lineage>
</organism>
<evidence type="ECO:0008006" key="3">
    <source>
        <dbReference type="Google" id="ProtNLM"/>
    </source>
</evidence>
<sequence length="215" mass="23743">MVKHTFIVEHLDPELEEWQILEYNAIASECSATNAEFLLTGLANSKDFQGKLEIPASNLIEQSVETLYASPEAKQRVCLLDPRGEADISPEDADKFDVFLFGGILGDHPPRDRTGELRRFGFPGRRLGAKQMTTDTAARVTRIVVQEKKKLDEIDYVDYPDIEIPTEGGGSAESVNMPFRYVKGQDGKSIMPKGMLDLLAADADKGIADLLADDP</sequence>
<proteinExistence type="predicted"/>
<dbReference type="InterPro" id="IPR007364">
    <property type="entry name" value="SFM1-like"/>
</dbReference>
<evidence type="ECO:0000313" key="1">
    <source>
        <dbReference type="EMBL" id="WPG98573.1"/>
    </source>
</evidence>
<dbReference type="Pfam" id="PF04252">
    <property type="entry name" value="SFM1-like"/>
    <property type="match status" value="1"/>
</dbReference>
<keyword evidence="2" id="KW-1185">Reference proteome</keyword>
<evidence type="ECO:0000313" key="2">
    <source>
        <dbReference type="Proteomes" id="UP001303373"/>
    </source>
</evidence>
<dbReference type="EMBL" id="CP138581">
    <property type="protein sequence ID" value="WPG98573.1"/>
    <property type="molecule type" value="Genomic_DNA"/>
</dbReference>
<dbReference type="PANTHER" id="PTHR35517">
    <property type="entry name" value="PROTEIN ARGININE N-METHYLTRANSFERASE SFM1"/>
    <property type="match status" value="1"/>
</dbReference>
<accession>A0AAQ3R5S0</accession>
<gene>
    <name evidence="1" type="ORF">R9X50_00136500</name>
</gene>
<dbReference type="Proteomes" id="UP001303373">
    <property type="component" value="Chromosome 2"/>
</dbReference>
<reference evidence="1 2" key="1">
    <citation type="submission" date="2023-11" db="EMBL/GenBank/DDBJ databases">
        <title>An acidophilic fungus is an integral part of prey digestion in a carnivorous sundew plant.</title>
        <authorList>
            <person name="Tsai I.J."/>
        </authorList>
    </citation>
    <scope>NUCLEOTIDE SEQUENCE [LARGE SCALE GENOMIC DNA]</scope>
    <source>
        <strain evidence="1">169a</strain>
    </source>
</reference>
<dbReference type="CDD" id="cd18090">
    <property type="entry name" value="Arginine_MT_Sfm1"/>
    <property type="match status" value="1"/>
</dbReference>
<dbReference type="PANTHER" id="PTHR35517:SF1">
    <property type="entry name" value="PROTEIN ARGININE N-METHYLTRANSFERASE SFM1"/>
    <property type="match status" value="1"/>
</dbReference>